<evidence type="ECO:0000313" key="2">
    <source>
        <dbReference type="Proteomes" id="UP000070175"/>
    </source>
</evidence>
<sequence length="157" mass="17976">MDSLILTFILFGCIIWAENEKIHKRLEDTVMKRLVLVLFLAVLTTGCYRSLYLPTVDMDTNIPIGGSGVVVTNNLPGSELFVKKVGFHKSKTYRAIAPGEVVFVKADFVIDHQEMVITVVGRADGQYVGSYSREYSFYPSRQRIYHWNVNYLRKGRY</sequence>
<organism evidence="1 2">
    <name type="scientific">candidate division MSBL1 archaeon SCGC-AAA382N08</name>
    <dbReference type="NCBI Taxonomy" id="1698285"/>
    <lineage>
        <taxon>Archaea</taxon>
        <taxon>Methanobacteriati</taxon>
        <taxon>Methanobacteriota</taxon>
        <taxon>candidate division MSBL1</taxon>
    </lineage>
</organism>
<protein>
    <submittedName>
        <fullName evidence="1">Uncharacterized protein</fullName>
    </submittedName>
</protein>
<comment type="caution">
    <text evidence="1">The sequence shown here is derived from an EMBL/GenBank/DDBJ whole genome shotgun (WGS) entry which is preliminary data.</text>
</comment>
<accession>A0A133VP56</accession>
<proteinExistence type="predicted"/>
<dbReference type="Proteomes" id="UP000070175">
    <property type="component" value="Unassembled WGS sequence"/>
</dbReference>
<reference evidence="1 2" key="1">
    <citation type="journal article" date="2016" name="Sci. Rep.">
        <title>Metabolic traits of an uncultured archaeal lineage -MSBL1- from brine pools of the Red Sea.</title>
        <authorList>
            <person name="Mwirichia R."/>
            <person name="Alam I."/>
            <person name="Rashid M."/>
            <person name="Vinu M."/>
            <person name="Ba-Alawi W."/>
            <person name="Anthony Kamau A."/>
            <person name="Kamanda Ngugi D."/>
            <person name="Goker M."/>
            <person name="Klenk H.P."/>
            <person name="Bajic V."/>
            <person name="Stingl U."/>
        </authorList>
    </citation>
    <scope>NUCLEOTIDE SEQUENCE [LARGE SCALE GENOMIC DNA]</scope>
    <source>
        <strain evidence="1">SCGC-AAA382N08</strain>
    </source>
</reference>
<name>A0A133VP56_9EURY</name>
<dbReference type="EMBL" id="LHYJ01000022">
    <property type="protein sequence ID" value="KXB08220.1"/>
    <property type="molecule type" value="Genomic_DNA"/>
</dbReference>
<evidence type="ECO:0000313" key="1">
    <source>
        <dbReference type="EMBL" id="KXB08220.1"/>
    </source>
</evidence>
<dbReference type="AlphaFoldDB" id="A0A133VP56"/>
<gene>
    <name evidence="1" type="ORF">AKJ56_01645</name>
</gene>
<keyword evidence="2" id="KW-1185">Reference proteome</keyword>